<accession>A0ACB6RIG1</accession>
<gene>
    <name evidence="1" type="ORF">BDR25DRAFT_205585</name>
</gene>
<comment type="caution">
    <text evidence="1">The sequence shown here is derived from an EMBL/GenBank/DDBJ whole genome shotgun (WGS) entry which is preliminary data.</text>
</comment>
<protein>
    <submittedName>
        <fullName evidence="1">HET-domain-containing protein</fullName>
    </submittedName>
</protein>
<dbReference type="Proteomes" id="UP000799755">
    <property type="component" value="Unassembled WGS sequence"/>
</dbReference>
<sequence>MKGWLQKCLRDHKLCCLNDANKESLPTRLIDMGNIDGPRLVVCKEEGMDIQKAQYVTVSHRWRQEGMPKLLRSNAETLKQRIDPTILPLAFQDSLILAKRLDIRYIWIDALCILQDDESDWERESSIMGQVYRNAVCNFGASAAAKKPVGLFIDRDPRLASAFSVSIHRKGHEEKYFGYTEQMHDDVLKTNLSDRGWILQERLLSPRSVYFGQQLTWECSELVACETFPEGTPATRYLSPWGRSGYPFRMTNLLLKNLKYTHKDEEQHETKEIYRKWLYIAEEFMKCRLTYEDDRFPALSGLAKCFQQVLNDEYVAGLWRNDLLRGLLWRTRPNTRNLPLKGHAPYPSTYRGKPTMIASPKV</sequence>
<proteinExistence type="predicted"/>
<evidence type="ECO:0000313" key="1">
    <source>
        <dbReference type="EMBL" id="KAF2478251.1"/>
    </source>
</evidence>
<reference evidence="1" key="1">
    <citation type="journal article" date="2020" name="Stud. Mycol.">
        <title>101 Dothideomycetes genomes: a test case for predicting lifestyles and emergence of pathogens.</title>
        <authorList>
            <person name="Haridas S."/>
            <person name="Albert R."/>
            <person name="Binder M."/>
            <person name="Bloem J."/>
            <person name="Labutti K."/>
            <person name="Salamov A."/>
            <person name="Andreopoulos B."/>
            <person name="Baker S."/>
            <person name="Barry K."/>
            <person name="Bills G."/>
            <person name="Bluhm B."/>
            <person name="Cannon C."/>
            <person name="Castanera R."/>
            <person name="Culley D."/>
            <person name="Daum C."/>
            <person name="Ezra D."/>
            <person name="Gonzalez J."/>
            <person name="Henrissat B."/>
            <person name="Kuo A."/>
            <person name="Liang C."/>
            <person name="Lipzen A."/>
            <person name="Lutzoni F."/>
            <person name="Magnuson J."/>
            <person name="Mondo S."/>
            <person name="Nolan M."/>
            <person name="Ohm R."/>
            <person name="Pangilinan J."/>
            <person name="Park H.-J."/>
            <person name="Ramirez L."/>
            <person name="Alfaro M."/>
            <person name="Sun H."/>
            <person name="Tritt A."/>
            <person name="Yoshinaga Y."/>
            <person name="Zwiers L.-H."/>
            <person name="Turgeon B."/>
            <person name="Goodwin S."/>
            <person name="Spatafora J."/>
            <person name="Crous P."/>
            <person name="Grigoriev I."/>
        </authorList>
    </citation>
    <scope>NUCLEOTIDE SEQUENCE</scope>
    <source>
        <strain evidence="1">ATCC 200398</strain>
    </source>
</reference>
<keyword evidence="2" id="KW-1185">Reference proteome</keyword>
<dbReference type="EMBL" id="MU003492">
    <property type="protein sequence ID" value="KAF2478251.1"/>
    <property type="molecule type" value="Genomic_DNA"/>
</dbReference>
<evidence type="ECO:0000313" key="2">
    <source>
        <dbReference type="Proteomes" id="UP000799755"/>
    </source>
</evidence>
<organism evidence="1 2">
    <name type="scientific">Lindgomyces ingoldianus</name>
    <dbReference type="NCBI Taxonomy" id="673940"/>
    <lineage>
        <taxon>Eukaryota</taxon>
        <taxon>Fungi</taxon>
        <taxon>Dikarya</taxon>
        <taxon>Ascomycota</taxon>
        <taxon>Pezizomycotina</taxon>
        <taxon>Dothideomycetes</taxon>
        <taxon>Pleosporomycetidae</taxon>
        <taxon>Pleosporales</taxon>
        <taxon>Lindgomycetaceae</taxon>
        <taxon>Lindgomyces</taxon>
    </lineage>
</organism>
<name>A0ACB6RIG1_9PLEO</name>